<dbReference type="SFLD" id="SFLDS00029">
    <property type="entry name" value="Radical_SAM"/>
    <property type="match status" value="1"/>
</dbReference>
<dbReference type="GO" id="GO:0006779">
    <property type="term" value="P:porphyrin-containing compound biosynthetic process"/>
    <property type="evidence" value="ECO:0007669"/>
    <property type="project" value="TreeGrafter"/>
</dbReference>
<protein>
    <recommendedName>
        <fullName evidence="1">Heme chaperone HemW</fullName>
    </recommendedName>
</protein>
<dbReference type="PROSITE" id="PS51918">
    <property type="entry name" value="RADICAL_SAM"/>
    <property type="match status" value="1"/>
</dbReference>
<dbReference type="GO" id="GO:0051539">
    <property type="term" value="F:4 iron, 4 sulfur cluster binding"/>
    <property type="evidence" value="ECO:0007669"/>
    <property type="project" value="TreeGrafter"/>
</dbReference>
<evidence type="ECO:0000259" key="2">
    <source>
        <dbReference type="PROSITE" id="PS51918"/>
    </source>
</evidence>
<dbReference type="Gene3D" id="3.80.30.20">
    <property type="entry name" value="tm_1862 like domain"/>
    <property type="match status" value="1"/>
</dbReference>
<gene>
    <name evidence="3" type="ORF">C1I95_11670</name>
</gene>
<evidence type="ECO:0000313" key="4">
    <source>
        <dbReference type="Proteomes" id="UP000248924"/>
    </source>
</evidence>
<sequence>MCSAGPAVRPDPPAGGDVTPFELLSAIEATGEDGERPLAIYVHIPFCASKCHFCDWVTDVPVARLRSGSAARSAYVDALCRQIRSYGPLLTDAGYRPSVMYWGGGTPTRLDPDEMRAIADALYESFDLTALRQWSMETTPNDLTATKVAAMRDLGVTRVSVGVQSFSPAQLRRAGRAHTGADSVRAVGLLREHGIDNFNLDLICGFPGEPAPAFEASLDEALDLDPPHISVYPYRPTPGTIMAMQIDRAAVGAHTAGPMIRIYERAMSMLRTHGYGEYCHGYWVRRPEDEDLDGNFKYDLTGDKIGFGSGAESIIAHHLLWNENSEYSRYLADPLGFSVSHRFDTAHPEHLTAPIGGALMTREGVVRQRFHRLTGLDLDDVRATGYVQRWFALLHDFGGRFVDDGHSLRLDPATIHTAYIGHLAATAGLHIGRA</sequence>
<dbReference type="InterPro" id="IPR006638">
    <property type="entry name" value="Elp3/MiaA/NifB-like_rSAM"/>
</dbReference>
<evidence type="ECO:0000313" key="3">
    <source>
        <dbReference type="EMBL" id="PZG19351.1"/>
    </source>
</evidence>
<dbReference type="SFLD" id="SFLDF00432">
    <property type="entry name" value="pyrimidine_ring_methyltransfer"/>
    <property type="match status" value="1"/>
</dbReference>
<proteinExistence type="predicted"/>
<dbReference type="Proteomes" id="UP000248924">
    <property type="component" value="Unassembled WGS sequence"/>
</dbReference>
<accession>A0A2W2EA62</accession>
<dbReference type="EMBL" id="POTY01000057">
    <property type="protein sequence ID" value="PZG19351.1"/>
    <property type="molecule type" value="Genomic_DNA"/>
</dbReference>
<dbReference type="GO" id="GO:0005737">
    <property type="term" value="C:cytoplasm"/>
    <property type="evidence" value="ECO:0007669"/>
    <property type="project" value="TreeGrafter"/>
</dbReference>
<dbReference type="InterPro" id="IPR058240">
    <property type="entry name" value="rSAM_sf"/>
</dbReference>
<dbReference type="SMART" id="SM00729">
    <property type="entry name" value="Elp3"/>
    <property type="match status" value="1"/>
</dbReference>
<dbReference type="InterPro" id="IPR034534">
    <property type="entry name" value="Pyrimidine_methyltransferase"/>
</dbReference>
<organism evidence="3 4">
    <name type="scientific">Micromonospora craterilacus</name>
    <dbReference type="NCBI Taxonomy" id="1655439"/>
    <lineage>
        <taxon>Bacteria</taxon>
        <taxon>Bacillati</taxon>
        <taxon>Actinomycetota</taxon>
        <taxon>Actinomycetes</taxon>
        <taxon>Micromonosporales</taxon>
        <taxon>Micromonosporaceae</taxon>
        <taxon>Micromonospora</taxon>
    </lineage>
</organism>
<feature type="domain" description="Radical SAM core" evidence="2">
    <location>
        <begin position="32"/>
        <end position="273"/>
    </location>
</feature>
<dbReference type="SUPFAM" id="SSF102114">
    <property type="entry name" value="Radical SAM enzymes"/>
    <property type="match status" value="1"/>
</dbReference>
<dbReference type="InterPro" id="IPR023404">
    <property type="entry name" value="rSAM_horseshoe"/>
</dbReference>
<dbReference type="Pfam" id="PF04055">
    <property type="entry name" value="Radical_SAM"/>
    <property type="match status" value="1"/>
</dbReference>
<dbReference type="SFLD" id="SFLDG01065">
    <property type="entry name" value="anaerobic_coproporphyrinogen-I"/>
    <property type="match status" value="1"/>
</dbReference>
<name>A0A2W2EA62_9ACTN</name>
<dbReference type="SFLD" id="SFLDG01122">
    <property type="entry name" value="methyltransferase_(class_C)"/>
    <property type="match status" value="1"/>
</dbReference>
<dbReference type="InterPro" id="IPR007197">
    <property type="entry name" value="rSAM"/>
</dbReference>
<evidence type="ECO:0000256" key="1">
    <source>
        <dbReference type="ARBA" id="ARBA00017228"/>
    </source>
</evidence>
<dbReference type="CDD" id="cd01335">
    <property type="entry name" value="Radical_SAM"/>
    <property type="match status" value="1"/>
</dbReference>
<reference evidence="3 4" key="1">
    <citation type="submission" date="2018-01" db="EMBL/GenBank/DDBJ databases">
        <title>Draft genome sequence of Jishengella sp. NA12.</title>
        <authorList>
            <person name="Sahin N."/>
            <person name="Ay H."/>
            <person name="Saygin H."/>
        </authorList>
    </citation>
    <scope>NUCLEOTIDE SEQUENCE [LARGE SCALE GENOMIC DNA]</scope>
    <source>
        <strain evidence="3 4">NA12</strain>
    </source>
</reference>
<dbReference type="InterPro" id="IPR034505">
    <property type="entry name" value="Coproporphyrinogen-III_oxidase"/>
</dbReference>
<dbReference type="PANTHER" id="PTHR13932:SF5">
    <property type="entry name" value="RADICAL S-ADENOSYL METHIONINE DOMAIN-CONTAINING PROTEIN 1, MITOCHONDRIAL"/>
    <property type="match status" value="1"/>
</dbReference>
<dbReference type="AlphaFoldDB" id="A0A2W2EA62"/>
<dbReference type="GO" id="GO:0003824">
    <property type="term" value="F:catalytic activity"/>
    <property type="evidence" value="ECO:0007669"/>
    <property type="project" value="InterPro"/>
</dbReference>
<dbReference type="SFLD" id="SFLDG01082">
    <property type="entry name" value="B12-binding_domain_containing"/>
    <property type="match status" value="1"/>
</dbReference>
<comment type="caution">
    <text evidence="3">The sequence shown here is derived from an EMBL/GenBank/DDBJ whole genome shotgun (WGS) entry which is preliminary data.</text>
</comment>
<keyword evidence="4" id="KW-1185">Reference proteome</keyword>
<dbReference type="PANTHER" id="PTHR13932">
    <property type="entry name" value="COPROPORPHYRINIGEN III OXIDASE"/>
    <property type="match status" value="1"/>
</dbReference>